<organism evidence="5 6">
    <name type="scientific">Trifolium medium</name>
    <dbReference type="NCBI Taxonomy" id="97028"/>
    <lineage>
        <taxon>Eukaryota</taxon>
        <taxon>Viridiplantae</taxon>
        <taxon>Streptophyta</taxon>
        <taxon>Embryophyta</taxon>
        <taxon>Tracheophyta</taxon>
        <taxon>Spermatophyta</taxon>
        <taxon>Magnoliopsida</taxon>
        <taxon>eudicotyledons</taxon>
        <taxon>Gunneridae</taxon>
        <taxon>Pentapetalae</taxon>
        <taxon>rosids</taxon>
        <taxon>fabids</taxon>
        <taxon>Fabales</taxon>
        <taxon>Fabaceae</taxon>
        <taxon>Papilionoideae</taxon>
        <taxon>50 kb inversion clade</taxon>
        <taxon>NPAAA clade</taxon>
        <taxon>Hologalegina</taxon>
        <taxon>IRL clade</taxon>
        <taxon>Trifolieae</taxon>
        <taxon>Trifolium</taxon>
    </lineage>
</organism>
<feature type="non-terminal residue" evidence="5">
    <location>
        <position position="138"/>
    </location>
</feature>
<dbReference type="GO" id="GO:0005634">
    <property type="term" value="C:nucleus"/>
    <property type="evidence" value="ECO:0007669"/>
    <property type="project" value="UniProtKB-SubCell"/>
</dbReference>
<keyword evidence="5" id="KW-0396">Initiation factor</keyword>
<dbReference type="EMBL" id="LXQA010041149">
    <property type="protein sequence ID" value="MCH99731.1"/>
    <property type="molecule type" value="Genomic_DNA"/>
</dbReference>
<dbReference type="Pfam" id="PF12174">
    <property type="entry name" value="RST"/>
    <property type="match status" value="1"/>
</dbReference>
<reference evidence="5 6" key="1">
    <citation type="journal article" date="2018" name="Front. Plant Sci.">
        <title>Red Clover (Trifolium pratense) and Zigzag Clover (T. medium) - A Picture of Genomic Similarities and Differences.</title>
        <authorList>
            <person name="Dluhosova J."/>
            <person name="Istvanek J."/>
            <person name="Nedelnik J."/>
            <person name="Repkova J."/>
        </authorList>
    </citation>
    <scope>NUCLEOTIDE SEQUENCE [LARGE SCALE GENOMIC DNA]</scope>
    <source>
        <strain evidence="6">cv. 10/8</strain>
        <tissue evidence="5">Leaf</tissue>
    </source>
</reference>
<feature type="compositionally biased region" description="Polar residues" evidence="3">
    <location>
        <begin position="102"/>
        <end position="119"/>
    </location>
</feature>
<sequence>MSNQQATVNEQPSSQVNRSNQRDEIPKDDFVRLMKGIAGEQMLRLAVTKVQQQTKGNTGSSRQQHPVRMPSVTSSGTKFNDPHALAQVHQRSMNAAPDHSHNTSSAIQVKSEPTYSTMDISAKKSQEHDVRVVQPNQL</sequence>
<feature type="compositionally biased region" description="Basic and acidic residues" evidence="3">
    <location>
        <begin position="121"/>
        <end position="131"/>
    </location>
</feature>
<keyword evidence="2" id="KW-0539">Nucleus</keyword>
<feature type="compositionally biased region" description="Polar residues" evidence="3">
    <location>
        <begin position="49"/>
        <end position="64"/>
    </location>
</feature>
<evidence type="ECO:0000256" key="3">
    <source>
        <dbReference type="SAM" id="MobiDB-lite"/>
    </source>
</evidence>
<feature type="region of interest" description="Disordered" evidence="3">
    <location>
        <begin position="1"/>
        <end position="28"/>
    </location>
</feature>
<evidence type="ECO:0000313" key="5">
    <source>
        <dbReference type="EMBL" id="MCH99731.1"/>
    </source>
</evidence>
<feature type="compositionally biased region" description="Polar residues" evidence="3">
    <location>
        <begin position="1"/>
        <end position="19"/>
    </location>
</feature>
<name>A0A392NK03_9FABA</name>
<evidence type="ECO:0000313" key="6">
    <source>
        <dbReference type="Proteomes" id="UP000265520"/>
    </source>
</evidence>
<evidence type="ECO:0000256" key="1">
    <source>
        <dbReference type="ARBA" id="ARBA00004123"/>
    </source>
</evidence>
<dbReference type="AlphaFoldDB" id="A0A392NK03"/>
<dbReference type="GO" id="GO:0003743">
    <property type="term" value="F:translation initiation factor activity"/>
    <property type="evidence" value="ECO:0007669"/>
    <property type="project" value="UniProtKB-KW"/>
</dbReference>
<dbReference type="Proteomes" id="UP000265520">
    <property type="component" value="Unassembled WGS sequence"/>
</dbReference>
<comment type="subcellular location">
    <subcellularLocation>
        <location evidence="1">Nucleus</location>
    </subcellularLocation>
</comment>
<comment type="caution">
    <text evidence="5">The sequence shown here is derived from an EMBL/GenBank/DDBJ whole genome shotgun (WGS) entry which is preliminary data.</text>
</comment>
<feature type="region of interest" description="Disordered" evidence="3">
    <location>
        <begin position="49"/>
        <end position="138"/>
    </location>
</feature>
<evidence type="ECO:0000259" key="4">
    <source>
        <dbReference type="Pfam" id="PF12174"/>
    </source>
</evidence>
<proteinExistence type="predicted"/>
<keyword evidence="6" id="KW-1185">Reference proteome</keyword>
<feature type="domain" description="RST" evidence="4">
    <location>
        <begin position="21"/>
        <end position="52"/>
    </location>
</feature>
<accession>A0A392NK03</accession>
<dbReference type="InterPro" id="IPR022003">
    <property type="entry name" value="RST"/>
</dbReference>
<keyword evidence="5" id="KW-0648">Protein biosynthesis</keyword>
<evidence type="ECO:0000256" key="2">
    <source>
        <dbReference type="ARBA" id="ARBA00023242"/>
    </source>
</evidence>
<protein>
    <submittedName>
        <fullName evidence="5">Transcription initiation factor TFIID subunit 4b-like</fullName>
    </submittedName>
</protein>